<dbReference type="Pfam" id="PF02541">
    <property type="entry name" value="Ppx-GppA"/>
    <property type="match status" value="1"/>
</dbReference>
<comment type="caution">
    <text evidence="4">The sequence shown here is derived from an EMBL/GenBank/DDBJ whole genome shotgun (WGS) entry which is preliminary data.</text>
</comment>
<keyword evidence="1" id="KW-0378">Hydrolase</keyword>
<accession>A0ABS2DNQ6</accession>
<evidence type="ECO:0000259" key="3">
    <source>
        <dbReference type="Pfam" id="PF21447"/>
    </source>
</evidence>
<evidence type="ECO:0000259" key="2">
    <source>
        <dbReference type="Pfam" id="PF02541"/>
    </source>
</evidence>
<dbReference type="InterPro" id="IPR043129">
    <property type="entry name" value="ATPase_NBD"/>
</dbReference>
<evidence type="ECO:0000313" key="4">
    <source>
        <dbReference type="EMBL" id="MBM6703008.1"/>
    </source>
</evidence>
<reference evidence="4 5" key="1">
    <citation type="journal article" date="2021" name="Sci. Rep.">
        <title>The distribution of antibiotic resistance genes in chicken gut microbiota commensals.</title>
        <authorList>
            <person name="Juricova H."/>
            <person name="Matiasovicova J."/>
            <person name="Kubasova T."/>
            <person name="Cejkova D."/>
            <person name="Rychlik I."/>
        </authorList>
    </citation>
    <scope>NUCLEOTIDE SEQUENCE [LARGE SCALE GENOMIC DNA]</scope>
    <source>
        <strain evidence="4 5">An829</strain>
    </source>
</reference>
<dbReference type="InterPro" id="IPR050273">
    <property type="entry name" value="GppA/Ppx_hydrolase"/>
</dbReference>
<dbReference type="Gene3D" id="3.30.420.150">
    <property type="entry name" value="Exopolyphosphatase. Domain 2"/>
    <property type="match status" value="1"/>
</dbReference>
<sequence length="488" mass="53799">MLLGAVDLGSNSFRVEIGQVHGDRITTQSYWKETIRLAGGFDEAGALTPEAQARALGALSRFRERLGNLPPERVRAVGTQAMRAATNSAEFLKKAEAALGYKIDILSGHEEARLVFKGCARTLPPSEKRRLIVDIGGASTELIIGEGLEAERCESFRIGCVNTSIRFFQDGRITAKSIERAVLACQAELEESITRFGAGNYEEAFGSAGTFGAMSDIARASGWSDGTVTLEHLERIRKQLLEAKDVKNIRFDGLKEDRKEVIAGGLAVLLAVYKTLGIETMRPASGALRVGLLYDLLGRVSDKDTRDITVESMMSAAQIDREQAVRVADITEKLYTALRPSASPDDLKYVRWGALLHEVGMNISSSRYHRHSWYVVSNADMPGFGRQDQDIMATFVLSQRGNLKKIEDALDTIITCEAAFALRLAVIFAHARRPVELPVMTFIRKGPRELVVKLDGVWLNAHPLTDVLLKDESAAWAKIGRQVTFERF</sequence>
<dbReference type="Pfam" id="PF21447">
    <property type="entry name" value="Ppx-GppA_III"/>
    <property type="match status" value="1"/>
</dbReference>
<dbReference type="RefSeq" id="WP_205101400.1">
    <property type="nucleotide sequence ID" value="NZ_JACJJC010000001.1"/>
</dbReference>
<dbReference type="InterPro" id="IPR048950">
    <property type="entry name" value="Ppx_GppA_C"/>
</dbReference>
<dbReference type="PIRSF" id="PIRSF001267">
    <property type="entry name" value="Pyrophosphatase_GppA_Ppx"/>
    <property type="match status" value="1"/>
</dbReference>
<protein>
    <submittedName>
        <fullName evidence="4">Ppx/GppA family phosphatase</fullName>
    </submittedName>
</protein>
<dbReference type="PANTHER" id="PTHR30005:SF0">
    <property type="entry name" value="RETROGRADE REGULATION PROTEIN 2"/>
    <property type="match status" value="1"/>
</dbReference>
<feature type="domain" description="Ppx/GppA phosphatase C-terminal" evidence="3">
    <location>
        <begin position="306"/>
        <end position="472"/>
    </location>
</feature>
<organism evidence="4 5">
    <name type="scientific">Sutterella massiliensis</name>
    <dbReference type="NCBI Taxonomy" id="1816689"/>
    <lineage>
        <taxon>Bacteria</taxon>
        <taxon>Pseudomonadati</taxon>
        <taxon>Pseudomonadota</taxon>
        <taxon>Betaproteobacteria</taxon>
        <taxon>Burkholderiales</taxon>
        <taxon>Sutterellaceae</taxon>
        <taxon>Sutterella</taxon>
    </lineage>
</organism>
<feature type="domain" description="Ppx/GppA phosphatase N-terminal" evidence="2">
    <location>
        <begin position="26"/>
        <end position="298"/>
    </location>
</feature>
<gene>
    <name evidence="4" type="ORF">H6A60_00575</name>
</gene>
<dbReference type="InterPro" id="IPR030673">
    <property type="entry name" value="PyroPPase_GppA_Ppx"/>
</dbReference>
<dbReference type="InterPro" id="IPR003695">
    <property type="entry name" value="Ppx_GppA_N"/>
</dbReference>
<evidence type="ECO:0000256" key="1">
    <source>
        <dbReference type="ARBA" id="ARBA00022801"/>
    </source>
</evidence>
<keyword evidence="5" id="KW-1185">Reference proteome</keyword>
<dbReference type="PANTHER" id="PTHR30005">
    <property type="entry name" value="EXOPOLYPHOSPHATASE"/>
    <property type="match status" value="1"/>
</dbReference>
<proteinExistence type="predicted"/>
<dbReference type="Gene3D" id="3.30.420.40">
    <property type="match status" value="1"/>
</dbReference>
<evidence type="ECO:0000313" key="5">
    <source>
        <dbReference type="Proteomes" id="UP000715095"/>
    </source>
</evidence>
<dbReference type="Proteomes" id="UP000715095">
    <property type="component" value="Unassembled WGS sequence"/>
</dbReference>
<dbReference type="EMBL" id="JACJJC010000001">
    <property type="protein sequence ID" value="MBM6703008.1"/>
    <property type="molecule type" value="Genomic_DNA"/>
</dbReference>
<dbReference type="SUPFAM" id="SSF109604">
    <property type="entry name" value="HD-domain/PDEase-like"/>
    <property type="match status" value="1"/>
</dbReference>
<name>A0ABS2DNQ6_9BURK</name>
<dbReference type="SUPFAM" id="SSF53067">
    <property type="entry name" value="Actin-like ATPase domain"/>
    <property type="match status" value="2"/>
</dbReference>
<dbReference type="Gene3D" id="1.10.3210.10">
    <property type="entry name" value="Hypothetical protein af1432"/>
    <property type="match status" value="1"/>
</dbReference>
<dbReference type="CDD" id="cd24053">
    <property type="entry name" value="ASKHA_NBD_EcPPX-GppA-like"/>
    <property type="match status" value="1"/>
</dbReference>